<dbReference type="PATRIC" id="fig|946483.4.peg.212"/>
<name>U5N4F8_9BURK</name>
<dbReference type="Gene3D" id="2.160.20.10">
    <property type="entry name" value="Single-stranded right-handed beta-helix, Pectin lyase-like"/>
    <property type="match status" value="2"/>
</dbReference>
<evidence type="ECO:0000259" key="2">
    <source>
        <dbReference type="SMART" id="SM00912"/>
    </source>
</evidence>
<evidence type="ECO:0000313" key="3">
    <source>
        <dbReference type="EMBL" id="AGX86341.1"/>
    </source>
</evidence>
<dbReference type="eggNOG" id="COG2911">
    <property type="taxonomic scope" value="Bacteria"/>
</dbReference>
<gene>
    <name evidence="3" type="ORF">Cenrod_0213</name>
</gene>
<dbReference type="HOGENOM" id="CLU_223130_0_0_4"/>
<accession>U5N4F8</accession>
<dbReference type="STRING" id="946483.Cenrod_0213"/>
<protein>
    <submittedName>
        <fullName evidence="3">Exoprotein</fullName>
    </submittedName>
</protein>
<dbReference type="SUPFAM" id="SSF51126">
    <property type="entry name" value="Pectin lyase-like"/>
    <property type="match status" value="1"/>
</dbReference>
<dbReference type="NCBIfam" id="TIGR01901">
    <property type="entry name" value="adhes_NPXG"/>
    <property type="match status" value="1"/>
</dbReference>
<dbReference type="InterPro" id="IPR012334">
    <property type="entry name" value="Pectin_lyas_fold"/>
</dbReference>
<dbReference type="InterPro" id="IPR008638">
    <property type="entry name" value="FhaB/CdiA-like_TPS"/>
</dbReference>
<dbReference type="InterPro" id="IPR024973">
    <property type="entry name" value="ESPR"/>
</dbReference>
<dbReference type="InterPro" id="IPR011050">
    <property type="entry name" value="Pectin_lyase_fold/virulence"/>
</dbReference>
<feature type="compositionally biased region" description="Polar residues" evidence="1">
    <location>
        <begin position="5106"/>
        <end position="5128"/>
    </location>
</feature>
<proteinExistence type="predicted"/>
<dbReference type="InterPro" id="IPR041248">
    <property type="entry name" value="YDG"/>
</dbReference>
<dbReference type="Pfam" id="PF18657">
    <property type="entry name" value="YDG"/>
    <property type="match status" value="7"/>
</dbReference>
<dbReference type="SMART" id="SM00912">
    <property type="entry name" value="Haemagg_act"/>
    <property type="match status" value="1"/>
</dbReference>
<feature type="region of interest" description="Disordered" evidence="1">
    <location>
        <begin position="5102"/>
        <end position="5162"/>
    </location>
</feature>
<keyword evidence="4" id="KW-1185">Reference proteome</keyword>
<sequence length="5174" mass="510211">MNHIYRSVWNRALGAMVAVAEFETNPAGGAPSVGKGAVLAGLWRVLGMRPLAVAVAVVAGWLPGAVMANPTGAVPIVGQATLQAQGNKLTVVTKNGPGLQHSAIDWQGFSIPKGSTTYFQQPDARSTSINRVVTPNPSQIFGTLGSNGHLVLVNPAGITVGAGAVVDTAGFTASAMQMKDADAMLARMRFGDANAAANATAGAVAVSGQVLARSGDVVLLGGQVDVQKPALVQAPNGSTILAAGQQVEITGRGLEGIHMVVQAPKDQARNLGTLQGDAVGMFASTLQHSGAIQANAVRVEGGKVVLRAVEHAEVAGSIAAQRSDGTGNSGNSASTGNAGDTSGTSDTGGTVHVTGDTVQIDATAQIDVSGAAGGGEVRIGGGWQGKDPALHNAQQTTVAQGAQIHAGATQQGDGGSVAVWADGVTSYAGSITAQGGAQGGDGGQVEVSGKQYLDFRGGVDLRAPMGKTGGLLLDPASIVIGVTADVNGDATTGDDVSAGFTSGEYGAVVSQITATQVSTLLDSADLSLAATGDVTVASAITKTGATPSTLTLTSDAGNVNVNAEILTTGAPLGVTLTATAGGIAIDASLITLGGNVTMTAGGSAGIEMVVDSNHCIDTHIPAPAGGNAGLVQLTASTGNIVVPVIYAYGMDRSDGPGWNGGNVTLNAAGTIDMESAYTYGGKGGTVGGVGQSGGQGGNVTIEANGATGTSNLFYFYNHGGDGGTGTPAGAKGTGGTVSIDVAHGLYMEEGYVNTNAPIGITATGNVNLLGSNLFNSLSAATTPVPGVTITGKQVVLGDVYTYGDLGVTATQGIDASQGYLDTSVTSGSAGNVTLTANGGTVLIDTIDASSPGTAGGDVTVTATQGIVVAEQIDTGIYGVEASAQAGDIHLSATHGNVMVGDLYARAPFPAQAVTGGHGGAITVGAPEGSIILARSGSTASWIDASGGGGTMTGGNAGAISFTAKNFVGFAGVVEGVSIYAAGGVGTTTPGKGGDVTMTVESGAVRGFYEIDTSATSPATPGIVTVRSTVGDLVVGDMALTALSGHLVIDSAGNLTGTGTMAANAIDLRADGLIGTPDSPLMTSTFDGLNGTTSLTLGAAGSTPTGVYLGHIGLLELGGTNLATGSSAPVSVTATGTLTVASALDTHGGAVTLQSGHDVVVNQPITATDAKVALRADVFGDCAYNAPTGCGTVTFGANGRVSAGAGQVDIYYNPVAYTDPTPTDYSAPMSGGKVSGGTVIAWMLVNDVGAESGGTRGLQAMANKLDGNYALGWDIDASITSNSTLWNSGHGFTPVGSVGVGSGFFGKFDGLYHTISGLTVNQYGNPSGLFGVIGIGATVENLNLTNATIVVGGYASGILAGINDGVIRDVHSSGDVSVVANSLGTPILGGLVGVNNSTGKILNSSSSAHVSANDNTVFDLGGLVGSNWGSIADSYATGNISGIDKSSAEGNSLGGLVGSSLAGNIERSYSTGSVSVENSQSVIGWNPPDSIGGLVGSFSGGTIGNTYSSATVSATGASGTYTNVGGLVGYISSGNMEKSYSVGTVRFTGEGDKFVGGLIGDNAGSNNVISSYWDTEKSTQSFSSGGTSLTSVAMQQMSSFAGFDIVDTGGSSAIWRIYEGQSAPLLRGFLTRLSYTPVYDGTAQTLDNIADYTSNISTPDTNKIFGSITGLTLKGGTSAETYTATFTNTLHSNQNGYDIAVGTKTITDTGSAVGDISLNNALKWNSGTLSVYANNIAVNAALTGGAGSAIVLHATAGSIAQTAALTTAALTTSSISGTTLTNSGNKVSSFQATNTASGSISLTNTVPLTVAGISQTGGGQTSISNTGSITTTGKISTSRNLDLVALGTGGDIVLNNVFEYTGTQSGTFNAKAHNDVRLGNASSISSTAGPLHVNLISDSDGANGGIISLGYEATIASNGGNILLAGGNVAGTGYAQGRSDGAAVSGIELSSDASIDAGTGSITLRGKGVDSDSLMHAYGIMMWAGTSLTTQGGDITMTGYGGENSDGNEGIRFGGNYSNEVTVESHGGTITIMGTGMAGISNTLESGGAYTGIFAKYTYFSSGTGNMEFTGTDGAGVGNKHGVVLDHSTLYTTEGDIEITGTGGGILASVGDNNHGVWINNSTVDTYGNGNIKITGTGGDGVDFNVGVYLSGATQIRANEEGSITIEGTGGDGTGSHNVGVLAEGMYEYDYSSCSGYCLHRPVLETAGNGNLTITGIGGSGTSEHHGIELIGATLRVRDGALSLQGTAGSSASDHNMGVQISSTVCTHYLCVPTPEKDYTVLESLGAGSITVNGVAGASSNPLMDYDNIALAIDQYSTIRSAGGDVELLGTATGNIPAASSPLANPAVWLLGIIEAGSTNGTGDVTITGTTTATTSPSYGIVIGASGAIHADNRDVTISSAHGIDVGGRVHAQNLTVNGALWLESGYDYTNYTYLDPVFLVRGLASFGDIAGLGGTNVNVIAGSIEAENIFTDTLVLDRGKIALTANAGFVHTGNLTTGGGISYSGNVEINALTDISTGIIDTHITPVDSGGLVGNVWLDTLRGNITTASVNASANGPDAMGGHVFMQAGMGIALNAGGINTSSVTNEISAGSGGDVTLYANVGHITFTSGGIDTHTNAAMSAGNAGTVKVRSAEGISFTNGVNASVQGYGGNGGEVSLYALNGTLGSGMISASASGGVGGNVLLYSTGTAYATLQSYAQTGYSTLTLIGSNTSYQDTAPNGDYIEKSSTELEISSSISGNNIILDAPNITITSVAGSLFTSGWISMRASDGNIAVDASVNTDGGDILLRAINPNTPDPSTTGQINTTGDISANHESGQGGQIRLVADGNLNVSGNVSAIGDKGGSIILLSRYGSVDVVPSIPNQTLDSSGYSDAGNIEIALGALQGAAEPLDTTGNGGDITLGETGYLLDILANGNEGGRGGKISIHTTLATTGGDITHLGTVSVDGGDGAYSSNAYIPGGRGGDAGTIAITAGVGSNIALGTMSANGGLGGDGAAIFVDQNWVYSSAGGVGGRGGVVDVRANSGVVATGQLTVRGGNGGIGIVTGNGGLGGHVDLWANTTATVGGIATDGGDGGFGGNAGAITITAGAGVVGATESLASLKAWGGEAKDETGVGGDAGAITLKLTGSGTVGNLELSARPGSGATTGYGADVQLLTAGDLTLNGIVVDYVTGVNPFVIEASGNILSNGILQGVGTVSVGSSKTLTNAGTISPGGPEAAGTLTITGNVVMGSTSQLLLDLGGTGAGLSDKLVVSGNLTINGAATASLLTGYTPANADAMVVLTAASSTGTFSAASTWPIDFDMGYRLAAGEVARLIYASNPGEVIFTNAGGNLDWATPANWSYGNLPTSSNSVLISSGYAVTHSTGTDTIAALTIGNTNALNVSGGSLDVLGATTLGGTLQVSGSGSIDLQGALNGGTTGALTVSGGSLQLGGTSAVKSMTLTGGAVTGSGSLDVNAGFSQNAGSVVLGGALAIQQASGTLTVGSLSAPSITLHADNGSIAQSAALTTAALTTSSSAGTTLTHASNQFDSVQATNTASGDISLTNSEALAVVAISQRGGDVAISAPAISVTGNIDASGYQGAPGAYGMEGGAGNPGGDITLTASGDITFSANVQLRTDGGAGGKGGDASVMVGGQGGTGGAAGAIQITGGSIASTGSGIVFSAKGGDGGMGGQGGAGYLASMLTSPASQGGAGGDGGGGGAAGSVTLSGATIALGAANAQVQWDTQGGQGGTGGTGGTGGAGYNNGMTPVAPGSYPGLNGGVGGSGGAGGGGGNAGVVHFLANGDLSAYVGMSQAVGMAGVGGAGGVGGVAGYAVGIVGPGPDMIPGTMDDQTMPIASSPGAIGGSGVLGTAGTLPGWLHLTNTTTTVSTATIVKTGASDGVITLGGSNDLGAASLSISASDLTLRPGTTITTTATGDAINLVGTNSVVNQAGASSLFTDEEGRWLVWSAHPDSITSGEWIEAFRQYDATFGSTAVQAITPGNGFLYSYAPPTLTPLLGEAVLGVSATKIYDGTTDVFGMNLTATGVYGDTVTLNGSIAYANKNAAPSVRIDATGIGAVVTHGAVLVYGYGLGSTASFEGGVITAKAVTVSGLSSASKVYDGTDAAVVNGSAALQTAITAGSGTSGDGKAYLGDEVSLTGTATGKFNDKDVADATYVRFGGLSLTGSESGNYTLTGHADDETVGITAKAVTVSGLSSASKVYDGTDAAESKEYDRTTVAAVVSAGTLAGVMEGDAVTFTHGTAAFDTKDAGTNKTVTLADLALTGTDASNYALPATVTDLADITPKSLALTGFAAQSKEYDRTTVASVVSVGTLAGVIEGDAVTFTHGAAAFDTKDAGTNKTVTLADLALTGTDASNYALPGLVTDLADITPKSLALTGFAAESKEYDRTTVASVVSAGTLAGVMEGDAVTFTHGAAAFDTKDAGTNKTVTLADLALTGTDAANYALPTLATATANITPKVLPIADLVIADKTYDGTSTASLAVTPVVQPLGEDQVVLGGAPVAVFVDKNAGTNKPVVIEGLVLEGEDAANYVLEQPSGIVADILPRVLTVEDIRVASKSYDQTTQAELAQSPTPTGVVEGDTVSLTYGQAVFEDPNAGSGKTVVISGLALSGDDATNYVLPSDTVTTTADIRPTSVVRVRGLDAIDKEYDGTTTAFVDTTAAVVEGVLAGDEVSIEQGVAQGLFPDRNAGADKIVFITGIRLTGEDAANYTLANEDLTDLATIEIREMATWLRAGEGAWSDPTRWDALPDANNVKSVYIPDGAWVTFDTTASGTQLDALHSAGTLSLTGGTLTVAQTISSTGYSQTGGTLTGAASMTVQGSFAQTGGVIDLTGAIDIEQRAGNLVVGQMRGASINLAAMQGGITQVGALTTAGLLFAQSWTGISLPNMGNRFGGFQARVTGPGDVVLAHDGPLDIQGIDLASGNIVVDNIGAVQTTALVQTQDGGVQLTANSPLTIGPDGVVATEDIVLTATDRTSAGNMTLNGPIRSTTGSATLVAADSYTQNSAIAVAGAVAVSTPGTITLGKGATTDAVRVAYADKTGTVAPPPTQAVASTPPKDIEQAEVEAVTFVDAFDKVLDVQVYESEAPLALIIQNVAEEAAERYAMEQSTPDVEDTSSATPASDVAPTSEQEEEEERKQEQVQEEMEEESAKPVETAKPKKDKSIIVVEGAACTR</sequence>
<feature type="domain" description="Filamentous haemagglutinin FhaB/tRNA nuclease CdiA-like TPS" evidence="2">
    <location>
        <begin position="71"/>
        <end position="182"/>
    </location>
</feature>
<reference evidence="3 4" key="1">
    <citation type="journal article" date="2013" name="Genome Biol.">
        <title>Genomic analysis reveals key aspects of prokaryotic symbiosis in the phototrophic consortium "Chlorochromatium aggregatum".</title>
        <authorList>
            <person name="Liu Z."/>
            <person name="Muller J."/>
            <person name="Li T."/>
            <person name="Alvey R.M."/>
            <person name="Vogl K."/>
            <person name="Frigaard N.U."/>
            <person name="Rockwell N.C."/>
            <person name="Boyd E.S."/>
            <person name="Tomsho L.P."/>
            <person name="Schuster S.C."/>
            <person name="Henke P."/>
            <person name="Rohde M."/>
            <person name="Overmann J."/>
            <person name="Bryant D.A."/>
        </authorList>
    </citation>
    <scope>NUCLEOTIDE SEQUENCE [LARGE SCALE GENOMIC DNA]</scope>
    <source>
        <strain evidence="3">CR</strain>
    </source>
</reference>
<dbReference type="EMBL" id="CP004885">
    <property type="protein sequence ID" value="AGX86341.1"/>
    <property type="molecule type" value="Genomic_DNA"/>
</dbReference>
<dbReference type="RefSeq" id="WP_022771164.1">
    <property type="nucleotide sequence ID" value="NC_022576.1"/>
</dbReference>
<feature type="region of interest" description="Disordered" evidence="1">
    <location>
        <begin position="319"/>
        <end position="353"/>
    </location>
</feature>
<organism evidence="3 4">
    <name type="scientific">Candidatus Symbiobacter mobilis CR</name>
    <dbReference type="NCBI Taxonomy" id="946483"/>
    <lineage>
        <taxon>Bacteria</taxon>
        <taxon>Pseudomonadati</taxon>
        <taxon>Pseudomonadota</taxon>
        <taxon>Betaproteobacteria</taxon>
        <taxon>Burkholderiales</taxon>
        <taxon>Comamonadaceae</taxon>
    </lineage>
</organism>
<feature type="compositionally biased region" description="Low complexity" evidence="1">
    <location>
        <begin position="323"/>
        <end position="353"/>
    </location>
</feature>
<dbReference type="Proteomes" id="UP000017184">
    <property type="component" value="Chromosome"/>
</dbReference>
<feature type="compositionally biased region" description="Basic and acidic residues" evidence="1">
    <location>
        <begin position="5148"/>
        <end position="5162"/>
    </location>
</feature>
<dbReference type="OrthoDB" id="218680at2"/>
<dbReference type="Pfam" id="PF13018">
    <property type="entry name" value="ESPR"/>
    <property type="match status" value="1"/>
</dbReference>
<evidence type="ECO:0000313" key="4">
    <source>
        <dbReference type="Proteomes" id="UP000017184"/>
    </source>
</evidence>
<dbReference type="KEGG" id="cbx:Cenrod_0213"/>
<evidence type="ECO:0000256" key="1">
    <source>
        <dbReference type="SAM" id="MobiDB-lite"/>
    </source>
</evidence>